<evidence type="ECO:0000313" key="14">
    <source>
        <dbReference type="EMBL" id="MBB5379220.1"/>
    </source>
</evidence>
<dbReference type="Gene3D" id="3.50.50.60">
    <property type="entry name" value="FAD/NAD(P)-binding domain"/>
    <property type="match status" value="2"/>
</dbReference>
<keyword evidence="5 10" id="KW-0560">Oxidoreductase</keyword>
<dbReference type="PIRSF" id="PIRSF000350">
    <property type="entry name" value="Mercury_reductase_MerA"/>
    <property type="match status" value="1"/>
</dbReference>
<evidence type="ECO:0000259" key="11">
    <source>
        <dbReference type="Pfam" id="PF02852"/>
    </source>
</evidence>
<keyword evidence="3 8" id="KW-0274">FAD</keyword>
<feature type="binding site" evidence="8">
    <location>
        <position position="71"/>
    </location>
    <ligand>
        <name>FAD</name>
        <dbReference type="ChEBI" id="CHEBI:57692"/>
    </ligand>
</feature>
<dbReference type="InterPro" id="IPR004099">
    <property type="entry name" value="Pyr_nucl-diS_OxRdtase_dimer"/>
</dbReference>
<comment type="similarity">
    <text evidence="1 10">Belongs to the class-I pyridine nucleotide-disulfide oxidoreductase family.</text>
</comment>
<keyword evidence="6" id="KW-1015">Disulfide bond</keyword>
<dbReference type="EMBL" id="BNAJ01000024">
    <property type="protein sequence ID" value="GHF65520.1"/>
    <property type="molecule type" value="Genomic_DNA"/>
</dbReference>
<feature type="binding site" evidence="8">
    <location>
        <begin position="199"/>
        <end position="206"/>
    </location>
    <ligand>
        <name>NAD(+)</name>
        <dbReference type="ChEBI" id="CHEBI:57540"/>
    </ligand>
</feature>
<dbReference type="Pfam" id="PF02852">
    <property type="entry name" value="Pyr_redox_dim"/>
    <property type="match status" value="1"/>
</dbReference>
<evidence type="ECO:0000256" key="6">
    <source>
        <dbReference type="ARBA" id="ARBA00023157"/>
    </source>
</evidence>
<evidence type="ECO:0000313" key="15">
    <source>
        <dbReference type="Proteomes" id="UP000539473"/>
    </source>
</evidence>
<feature type="disulfide bond" description="Redox-active" evidence="9">
    <location>
        <begin position="62"/>
        <end position="67"/>
    </location>
</feature>
<evidence type="ECO:0000313" key="13">
    <source>
        <dbReference type="EMBL" id="GHF65520.1"/>
    </source>
</evidence>
<evidence type="ECO:0000256" key="7">
    <source>
        <dbReference type="ARBA" id="ARBA00023284"/>
    </source>
</evidence>
<evidence type="ECO:0000256" key="5">
    <source>
        <dbReference type="ARBA" id="ARBA00023002"/>
    </source>
</evidence>
<evidence type="ECO:0000256" key="8">
    <source>
        <dbReference type="PIRSR" id="PIRSR000350-3"/>
    </source>
</evidence>
<dbReference type="InterPro" id="IPR036188">
    <property type="entry name" value="FAD/NAD-bd_sf"/>
</dbReference>
<reference evidence="14 15" key="3">
    <citation type="submission" date="2020-08" db="EMBL/GenBank/DDBJ databases">
        <title>Genomic Encyclopedia of Type Strains, Phase IV (KMG-IV): sequencing the most valuable type-strain genomes for metagenomic binning, comparative biology and taxonomic classification.</title>
        <authorList>
            <person name="Goeker M."/>
        </authorList>
    </citation>
    <scope>NUCLEOTIDE SEQUENCE [LARGE SCALE GENOMIC DNA]</scope>
    <source>
        <strain evidence="14 15">DSM 27521</strain>
    </source>
</reference>
<dbReference type="InterPro" id="IPR012999">
    <property type="entry name" value="Pyr_OxRdtase_I_AS"/>
</dbReference>
<reference evidence="13" key="4">
    <citation type="submission" date="2024-05" db="EMBL/GenBank/DDBJ databases">
        <authorList>
            <person name="Sun Q."/>
            <person name="Zhou Y."/>
        </authorList>
    </citation>
    <scope>NUCLEOTIDE SEQUENCE</scope>
    <source>
        <strain evidence="13">CGMCC 1.18437</strain>
    </source>
</reference>
<dbReference type="PANTHER" id="PTHR43014:SF2">
    <property type="entry name" value="MERCURIC REDUCTASE"/>
    <property type="match status" value="1"/>
</dbReference>
<evidence type="ECO:0000313" key="16">
    <source>
        <dbReference type="Proteomes" id="UP000619376"/>
    </source>
</evidence>
<feature type="domain" description="Pyridine nucleotide-disulphide oxidoreductase dimerisation" evidence="11">
    <location>
        <begin position="370"/>
        <end position="483"/>
    </location>
</feature>
<comment type="cofactor">
    <cofactor evidence="8">
        <name>FAD</name>
        <dbReference type="ChEBI" id="CHEBI:57692"/>
    </cofactor>
    <text evidence="8">Binds 1 FAD per subunit.</text>
</comment>
<keyword evidence="8" id="KW-0520">NAD</keyword>
<feature type="binding site" evidence="8">
    <location>
        <begin position="333"/>
        <end position="336"/>
    </location>
    <ligand>
        <name>FAD</name>
        <dbReference type="ChEBI" id="CHEBI:57692"/>
    </ligand>
</feature>
<keyword evidence="14" id="KW-0670">Pyruvate</keyword>
<organism evidence="14 15">
    <name type="scientific">Deinococcus metalli</name>
    <dbReference type="NCBI Taxonomy" id="1141878"/>
    <lineage>
        <taxon>Bacteria</taxon>
        <taxon>Thermotogati</taxon>
        <taxon>Deinococcota</taxon>
        <taxon>Deinococci</taxon>
        <taxon>Deinococcales</taxon>
        <taxon>Deinococcaceae</taxon>
        <taxon>Deinococcus</taxon>
    </lineage>
</organism>
<reference evidence="13" key="1">
    <citation type="journal article" date="2014" name="Int. J. Syst. Evol. Microbiol.">
        <title>Complete genome of a new Firmicutes species belonging to the dominant human colonic microbiota ('Ruminococcus bicirculans') reveals two chromosomes and a selective capacity to utilize plant glucans.</title>
        <authorList>
            <consortium name="NISC Comparative Sequencing Program"/>
            <person name="Wegmann U."/>
            <person name="Louis P."/>
            <person name="Goesmann A."/>
            <person name="Henrissat B."/>
            <person name="Duncan S.H."/>
            <person name="Flint H.J."/>
        </authorList>
    </citation>
    <scope>NUCLEOTIDE SEQUENCE</scope>
    <source>
        <strain evidence="13">CGMCC 1.18437</strain>
    </source>
</reference>
<name>A0A7W8NSR0_9DEIO</name>
<dbReference type="SUPFAM" id="SSF51905">
    <property type="entry name" value="FAD/NAD(P)-binding domain"/>
    <property type="match status" value="1"/>
</dbReference>
<dbReference type="Pfam" id="PF07992">
    <property type="entry name" value="Pyr_redox_2"/>
    <property type="match status" value="1"/>
</dbReference>
<evidence type="ECO:0000259" key="12">
    <source>
        <dbReference type="Pfam" id="PF07992"/>
    </source>
</evidence>
<dbReference type="AlphaFoldDB" id="A0A7W8NSR0"/>
<keyword evidence="4" id="KW-0521">NADP</keyword>
<dbReference type="PRINTS" id="PR00368">
    <property type="entry name" value="FADPNR"/>
</dbReference>
<dbReference type="SUPFAM" id="SSF55424">
    <property type="entry name" value="FAD/NAD-linked reductases, dimerisation (C-terminal) domain"/>
    <property type="match status" value="1"/>
</dbReference>
<proteinExistence type="inferred from homology"/>
<dbReference type="EMBL" id="JACHFK010000024">
    <property type="protein sequence ID" value="MBB5379220.1"/>
    <property type="molecule type" value="Genomic_DNA"/>
</dbReference>
<feature type="binding site" evidence="8">
    <location>
        <position position="286"/>
    </location>
    <ligand>
        <name>NAD(+)</name>
        <dbReference type="ChEBI" id="CHEBI:57540"/>
    </ligand>
</feature>
<keyword evidence="2 10" id="KW-0285">Flavoprotein</keyword>
<evidence type="ECO:0000256" key="9">
    <source>
        <dbReference type="PIRSR" id="PIRSR000350-4"/>
    </source>
</evidence>
<sequence length="507" mass="53074">MTHDPTPPAFVWAQPTDHGTTPLKADVVVIGAGSAGLTAAGLAASLGRRVILVERDRTGGECLFTGCVPSKALLSLAKRVHTARGAAALGLDVTGRPDWAVVRAEVRRVIDHFEPVDSPQAIAARGITVIAGEAAFVSPHVLEVTHAQGTRTVMAGEFVLATGSEVSVPDLEGLRDVPFLTHETVFDVPERPEHLIVLGGGPIGGELSQAMARLGSRVTVVQAAERLIPKDEPEASRALLTALRAEGLTVHLGAQATRVEPTEVGVRLHLQGGVAVDGTHLLVATGKRPRVHGLGLDVIGAAYNDQGLTVTPSMQSITCPYLWGAGDVVGGPMFTHGATERGTLAGLGSVGWLGRAAARLRAPAGRVALIPWVTYTDPEIAHWGLTEAQAVARYGDRVTVVDYDFLHLDRAVTEGESGFVKLVALRGMLGSPVGLRVVGAQVVGSRAGELIQGLSVSPRLGVHPLRVALLPVSYPTFAEATRQTYLGLFTEGEHFGKARPGRADASV</sequence>
<dbReference type="PRINTS" id="PR00411">
    <property type="entry name" value="PNDRDTASEI"/>
</dbReference>
<gene>
    <name evidence="13" type="ORF">GCM10017781_46520</name>
    <name evidence="14" type="ORF">HNQ07_004735</name>
</gene>
<evidence type="ECO:0000256" key="4">
    <source>
        <dbReference type="ARBA" id="ARBA00022857"/>
    </source>
</evidence>
<dbReference type="Proteomes" id="UP000619376">
    <property type="component" value="Unassembled WGS sequence"/>
</dbReference>
<keyword evidence="16" id="KW-1185">Reference proteome</keyword>
<protein>
    <submittedName>
        <fullName evidence="13">Oxidoreductase</fullName>
    </submittedName>
    <submittedName>
        <fullName evidence="14">Pyruvate/2-oxoglutarate dehydrogenase complex dihydrolipoamide dehydrogenase (E3) component</fullName>
    </submittedName>
</protein>
<dbReference type="GO" id="GO:0050660">
    <property type="term" value="F:flavin adenine dinucleotide binding"/>
    <property type="evidence" value="ECO:0007669"/>
    <property type="project" value="TreeGrafter"/>
</dbReference>
<dbReference type="PANTHER" id="PTHR43014">
    <property type="entry name" value="MERCURIC REDUCTASE"/>
    <property type="match status" value="1"/>
</dbReference>
<feature type="binding site" evidence="8">
    <location>
        <position position="327"/>
    </location>
    <ligand>
        <name>FAD</name>
        <dbReference type="ChEBI" id="CHEBI:57692"/>
    </ligand>
</feature>
<evidence type="ECO:0000256" key="10">
    <source>
        <dbReference type="RuleBase" id="RU003691"/>
    </source>
</evidence>
<feature type="domain" description="FAD/NAD(P)-binding" evidence="12">
    <location>
        <begin position="26"/>
        <end position="342"/>
    </location>
</feature>
<dbReference type="InterPro" id="IPR001100">
    <property type="entry name" value="Pyr_nuc-diS_OxRdtase"/>
</dbReference>
<comment type="caution">
    <text evidence="14">The sequence shown here is derived from an EMBL/GenBank/DDBJ whole genome shotgun (WGS) entry which is preliminary data.</text>
</comment>
<dbReference type="InterPro" id="IPR016156">
    <property type="entry name" value="FAD/NAD-linked_Rdtase_dimer_sf"/>
</dbReference>
<evidence type="ECO:0000256" key="1">
    <source>
        <dbReference type="ARBA" id="ARBA00007532"/>
    </source>
</evidence>
<dbReference type="GO" id="GO:0003955">
    <property type="term" value="F:NAD(P)H dehydrogenase (quinone) activity"/>
    <property type="evidence" value="ECO:0007669"/>
    <property type="project" value="TreeGrafter"/>
</dbReference>
<dbReference type="Gene3D" id="3.30.390.30">
    <property type="match status" value="1"/>
</dbReference>
<accession>A0A7W8NSR0</accession>
<dbReference type="InterPro" id="IPR023753">
    <property type="entry name" value="FAD/NAD-binding_dom"/>
</dbReference>
<keyword evidence="8" id="KW-0547">Nucleotide-binding</keyword>
<evidence type="ECO:0000256" key="2">
    <source>
        <dbReference type="ARBA" id="ARBA00022630"/>
    </source>
</evidence>
<dbReference type="Proteomes" id="UP000539473">
    <property type="component" value="Unassembled WGS sequence"/>
</dbReference>
<reference evidence="16" key="2">
    <citation type="journal article" date="2019" name="Int. J. Syst. Evol. Microbiol.">
        <title>The Global Catalogue of Microorganisms (GCM) 10K type strain sequencing project: providing services to taxonomists for standard genome sequencing and annotation.</title>
        <authorList>
            <consortium name="The Broad Institute Genomics Platform"/>
            <consortium name="The Broad Institute Genome Sequencing Center for Infectious Disease"/>
            <person name="Wu L."/>
            <person name="Ma J."/>
        </authorList>
    </citation>
    <scope>NUCLEOTIDE SEQUENCE [LARGE SCALE GENOMIC DNA]</scope>
    <source>
        <strain evidence="16">CGMCC 1.18437</strain>
    </source>
</reference>
<dbReference type="GO" id="GO:0016668">
    <property type="term" value="F:oxidoreductase activity, acting on a sulfur group of donors, NAD(P) as acceptor"/>
    <property type="evidence" value="ECO:0007669"/>
    <property type="project" value="InterPro"/>
</dbReference>
<evidence type="ECO:0000256" key="3">
    <source>
        <dbReference type="ARBA" id="ARBA00022827"/>
    </source>
</evidence>
<keyword evidence="7 10" id="KW-0676">Redox-active center</keyword>
<dbReference type="PROSITE" id="PS00076">
    <property type="entry name" value="PYRIDINE_REDOX_1"/>
    <property type="match status" value="1"/>
</dbReference>
<dbReference type="RefSeq" id="WP_184116354.1">
    <property type="nucleotide sequence ID" value="NZ_BNAJ01000024.1"/>
</dbReference>
<feature type="binding site" evidence="8">
    <location>
        <begin position="162"/>
        <end position="164"/>
    </location>
    <ligand>
        <name>FAD</name>
        <dbReference type="ChEBI" id="CHEBI:57692"/>
    </ligand>
</feature>